<dbReference type="AlphaFoldDB" id="A0AAJ5IEX1"/>
<evidence type="ECO:0000313" key="2">
    <source>
        <dbReference type="Proteomes" id="UP001058744"/>
    </source>
</evidence>
<proteinExistence type="predicted"/>
<protein>
    <recommendedName>
        <fullName evidence="3">Helix-turn-helix domain-containing protein</fullName>
    </recommendedName>
</protein>
<gene>
    <name evidence="1" type="ORF">NOV18_20145</name>
</gene>
<reference evidence="1" key="1">
    <citation type="submission" date="2022-07" db="EMBL/GenBank/DDBJ databases">
        <title>Complete genome of MD9.</title>
        <authorList>
            <person name="Cao G."/>
        </authorList>
    </citation>
    <scope>NUCLEOTIDE SEQUENCE</scope>
    <source>
        <strain evidence="1">MD9</strain>
    </source>
</reference>
<accession>A0AAJ5IEX1</accession>
<dbReference type="RefSeq" id="WP_236166421.1">
    <property type="nucleotide sequence ID" value="NZ_CP101700.1"/>
</dbReference>
<dbReference type="Proteomes" id="UP001058744">
    <property type="component" value="Chromosome"/>
</dbReference>
<sequence>MSIIRAPRPEANFYMLNKSISEDGRLSWAARGLLVFLLGKPDHWEISVAHLRGETSSSAKPTGRDGVYGLLQELINAGYVARRQDRSDAGVLGEINYIVSETPLPDSPYPAAPYPAQPYPANPTLVSIEGKQVLKKPARTEKPSCNSGESVVEFERFWKLYPRKVGKDKAEKAWAKLKVDTALFNRMGTALAAWSKSPDWTKDGGQFIPHAATWLNGKRWEDELPAPGFAAHGSAFNNLPQHTDDMYEESHDGRANF</sequence>
<name>A0AAJ5IEX1_9PSED</name>
<dbReference type="EMBL" id="CP101700">
    <property type="protein sequence ID" value="UUC17559.1"/>
    <property type="molecule type" value="Genomic_DNA"/>
</dbReference>
<evidence type="ECO:0000313" key="1">
    <source>
        <dbReference type="EMBL" id="UUC17559.1"/>
    </source>
</evidence>
<evidence type="ECO:0008006" key="3">
    <source>
        <dbReference type="Google" id="ProtNLM"/>
    </source>
</evidence>
<organism evidence="1 2">
    <name type="scientific">Pseudomonas asiatica</name>
    <dbReference type="NCBI Taxonomy" id="2219225"/>
    <lineage>
        <taxon>Bacteria</taxon>
        <taxon>Pseudomonadati</taxon>
        <taxon>Pseudomonadota</taxon>
        <taxon>Gammaproteobacteria</taxon>
        <taxon>Pseudomonadales</taxon>
        <taxon>Pseudomonadaceae</taxon>
        <taxon>Pseudomonas</taxon>
    </lineage>
</organism>